<feature type="transmembrane region" description="Helical" evidence="1">
    <location>
        <begin position="196"/>
        <end position="219"/>
    </location>
</feature>
<feature type="transmembrane region" description="Helical" evidence="1">
    <location>
        <begin position="151"/>
        <end position="175"/>
    </location>
</feature>
<dbReference type="Pfam" id="PF01757">
    <property type="entry name" value="Acyl_transf_3"/>
    <property type="match status" value="1"/>
</dbReference>
<dbReference type="AlphaFoldDB" id="A0AAD9IWM1"/>
<dbReference type="EMBL" id="JAODUP010000983">
    <property type="protein sequence ID" value="KAK2142229.1"/>
    <property type="molecule type" value="Genomic_DNA"/>
</dbReference>
<feature type="transmembrane region" description="Helical" evidence="1">
    <location>
        <begin position="393"/>
        <end position="414"/>
    </location>
</feature>
<organism evidence="3 4">
    <name type="scientific">Paralvinella palmiformis</name>
    <dbReference type="NCBI Taxonomy" id="53620"/>
    <lineage>
        <taxon>Eukaryota</taxon>
        <taxon>Metazoa</taxon>
        <taxon>Spiralia</taxon>
        <taxon>Lophotrochozoa</taxon>
        <taxon>Annelida</taxon>
        <taxon>Polychaeta</taxon>
        <taxon>Sedentaria</taxon>
        <taxon>Canalipalpata</taxon>
        <taxon>Terebellida</taxon>
        <taxon>Terebelliformia</taxon>
        <taxon>Alvinellidae</taxon>
        <taxon>Paralvinella</taxon>
    </lineage>
</organism>
<dbReference type="InterPro" id="IPR002656">
    <property type="entry name" value="Acyl_transf_3_dom"/>
</dbReference>
<keyword evidence="1" id="KW-0472">Membrane</keyword>
<feature type="transmembrane region" description="Helical" evidence="1">
    <location>
        <begin position="362"/>
        <end position="381"/>
    </location>
</feature>
<evidence type="ECO:0000259" key="2">
    <source>
        <dbReference type="Pfam" id="PF01757"/>
    </source>
</evidence>
<reference evidence="3" key="1">
    <citation type="journal article" date="2023" name="Mol. Biol. Evol.">
        <title>Third-Generation Sequencing Reveals the Adaptive Role of the Epigenome in Three Deep-Sea Polychaetes.</title>
        <authorList>
            <person name="Perez M."/>
            <person name="Aroh O."/>
            <person name="Sun Y."/>
            <person name="Lan Y."/>
            <person name="Juniper S.K."/>
            <person name="Young C.R."/>
            <person name="Angers B."/>
            <person name="Qian P.Y."/>
        </authorList>
    </citation>
    <scope>NUCLEOTIDE SEQUENCE</scope>
    <source>
        <strain evidence="3">P08H-3</strain>
    </source>
</reference>
<comment type="caution">
    <text evidence="3">The sequence shown here is derived from an EMBL/GenBank/DDBJ whole genome shotgun (WGS) entry which is preliminary data.</text>
</comment>
<evidence type="ECO:0000256" key="1">
    <source>
        <dbReference type="SAM" id="Phobius"/>
    </source>
</evidence>
<dbReference type="InterPro" id="IPR052728">
    <property type="entry name" value="O2_lipid_transport_reg"/>
</dbReference>
<feature type="transmembrane region" description="Helical" evidence="1">
    <location>
        <begin position="501"/>
        <end position="525"/>
    </location>
</feature>
<keyword evidence="1" id="KW-1133">Transmembrane helix</keyword>
<evidence type="ECO:0000313" key="3">
    <source>
        <dbReference type="EMBL" id="KAK2142229.1"/>
    </source>
</evidence>
<dbReference type="GO" id="GO:0016747">
    <property type="term" value="F:acyltransferase activity, transferring groups other than amino-acyl groups"/>
    <property type="evidence" value="ECO:0007669"/>
    <property type="project" value="InterPro"/>
</dbReference>
<feature type="transmembrane region" description="Helical" evidence="1">
    <location>
        <begin position="434"/>
        <end position="455"/>
    </location>
</feature>
<dbReference type="Proteomes" id="UP001208570">
    <property type="component" value="Unassembled WGS sequence"/>
</dbReference>
<feature type="transmembrane region" description="Helical" evidence="1">
    <location>
        <begin position="467"/>
        <end position="489"/>
    </location>
</feature>
<accession>A0AAD9IWM1</accession>
<keyword evidence="4" id="KW-1185">Reference proteome</keyword>
<feature type="transmembrane region" description="Helical" evidence="1">
    <location>
        <begin position="112"/>
        <end position="131"/>
    </location>
</feature>
<sequence length="542" mass="60608">MNFIFRLLFSVLGALIVCGTVYDVLVHNQILASLGSLMRNGQFKQEPEPVSPEGEVNEHSPLLIQPGSVDVEEPTSGVAGQILLCFSITANMKKILAVEVMKPGTLTAVHGIRLISMSWVILGHTIVFMLTSMKNPLIFIDDYFKRFSFQAIMNASVSVDTFFLLSGTLASYLMLKQIGKSGGPRNINWALVFSHRFWRLTPAYMLILGFYTTLFHHLGTGPVYPETDDPNCMKNWWQNLLYINNLFTQSEGCMGWMWYLANDMQFFIISPLIIIALYNWFVVGVVIVGALILMNILVVWILTEKHNYVADIGAFDTNRTGLNDLDCTGDDVSWAEQHDKADTGSDKEGNEMMMEWFNNVYVRPYCRVGVYAIGIGLGYLLSHIPSRPRIRVLWVIAGWLLAALCCLSALYGLYGVSSNERVLPSGVNALYASVHRIVWALGVSWVIFACSTGYGGPVNTLLSWSGLVPLSRFTYMAYLIHPMVIAWVYGTNEAPVYICDTTIICMFVANLMLSYALAFILSVTLESPLIALEKLLLPQKNR</sequence>
<protein>
    <recommendedName>
        <fullName evidence="2">Acyltransferase 3 domain-containing protein</fullName>
    </recommendedName>
</protein>
<dbReference type="PANTHER" id="PTHR11161:SF0">
    <property type="entry name" value="O-ACYLTRANSFERASE LIKE PROTEIN"/>
    <property type="match status" value="1"/>
</dbReference>
<keyword evidence="1" id="KW-0812">Transmembrane</keyword>
<name>A0AAD9IWM1_9ANNE</name>
<evidence type="ECO:0000313" key="4">
    <source>
        <dbReference type="Proteomes" id="UP001208570"/>
    </source>
</evidence>
<feature type="transmembrane region" description="Helical" evidence="1">
    <location>
        <begin position="272"/>
        <end position="302"/>
    </location>
</feature>
<dbReference type="PANTHER" id="PTHR11161">
    <property type="entry name" value="O-ACYLTRANSFERASE"/>
    <property type="match status" value="1"/>
</dbReference>
<proteinExistence type="predicted"/>
<gene>
    <name evidence="3" type="ORF">LSH36_983g00109</name>
</gene>
<feature type="domain" description="Acyltransferase 3" evidence="2">
    <location>
        <begin position="108"/>
        <end position="522"/>
    </location>
</feature>